<evidence type="ECO:0000256" key="3">
    <source>
        <dbReference type="ARBA" id="ARBA00022538"/>
    </source>
</evidence>
<dbReference type="GO" id="GO:0005886">
    <property type="term" value="C:plasma membrane"/>
    <property type="evidence" value="ECO:0007669"/>
    <property type="project" value="InterPro"/>
</dbReference>
<proteinExistence type="predicted"/>
<dbReference type="InterPro" id="IPR036721">
    <property type="entry name" value="RCK_C_sf"/>
</dbReference>
<protein>
    <recommendedName>
        <fullName evidence="1">Trk system potassium uptake protein TrkA</fullName>
    </recommendedName>
</protein>
<evidence type="ECO:0000256" key="4">
    <source>
        <dbReference type="ARBA" id="ARBA00022958"/>
    </source>
</evidence>
<dbReference type="InterPro" id="IPR050721">
    <property type="entry name" value="Trk_Ktr_HKT_K-transport"/>
</dbReference>
<keyword evidence="6" id="KW-0406">Ion transport</keyword>
<sequence>MRVVIAGAGSVGRSIARELLSHDHEVLLVDKQPGAMRVAQVAEADWLLADACELSSLGEARVDECDVIVAATGDDKVNLVVSLLAKTEFGVPRTVARVNNPKNEWMFDESWGVDVAVSTPRIMTAMVEEAVAVGDLVRIFTFHQSGAGILEVTLPRTSPLVGRRVGDVSWPEDTVLAAIVRGVLPIAPSSDDTLEAGDELLLVAGNQADENALARLLVAAGATPVTTSGGTGGESVDRPAGEVVDPAPQEEPSA</sequence>
<evidence type="ECO:0000256" key="1">
    <source>
        <dbReference type="ARBA" id="ARBA00017378"/>
    </source>
</evidence>
<dbReference type="SUPFAM" id="SSF116726">
    <property type="entry name" value="TrkA C-terminal domain-like"/>
    <property type="match status" value="1"/>
</dbReference>
<accession>A0A927G7V3</accession>
<dbReference type="AlphaFoldDB" id="A0A927G7V3"/>
<dbReference type="GO" id="GO:0015079">
    <property type="term" value="F:potassium ion transmembrane transporter activity"/>
    <property type="evidence" value="ECO:0007669"/>
    <property type="project" value="InterPro"/>
</dbReference>
<reference evidence="10" key="1">
    <citation type="journal article" date="2018" name="Curr. Microbiol.">
        <title>Cellulosimicrobium arenosum sp. nov., Isolated from Marine Sediment Sand.</title>
        <authorList>
            <person name="Oh M."/>
            <person name="Kim J.H."/>
            <person name="Yoon J.H."/>
            <person name="Schumann P."/>
            <person name="Kim W."/>
        </authorList>
    </citation>
    <scope>NUCLEOTIDE SEQUENCE</scope>
    <source>
        <strain evidence="10">KCTC 49039</strain>
    </source>
</reference>
<keyword evidence="3" id="KW-0633">Potassium transport</keyword>
<evidence type="ECO:0000259" key="9">
    <source>
        <dbReference type="PROSITE" id="PS51202"/>
    </source>
</evidence>
<keyword evidence="4" id="KW-0630">Potassium</keyword>
<dbReference type="Proteomes" id="UP000610846">
    <property type="component" value="Unassembled WGS sequence"/>
</dbReference>
<evidence type="ECO:0000256" key="7">
    <source>
        <dbReference type="SAM" id="MobiDB-lite"/>
    </source>
</evidence>
<comment type="caution">
    <text evidence="10">The sequence shown here is derived from an EMBL/GenBank/DDBJ whole genome shotgun (WGS) entry which is preliminary data.</text>
</comment>
<dbReference type="InterPro" id="IPR036291">
    <property type="entry name" value="NAD(P)-bd_dom_sf"/>
</dbReference>
<dbReference type="Gene3D" id="3.40.50.720">
    <property type="entry name" value="NAD(P)-binding Rossmann-like Domain"/>
    <property type="match status" value="1"/>
</dbReference>
<organism evidence="10 11">
    <name type="scientific">Cellulosimicrobium arenosum</name>
    <dbReference type="NCBI Taxonomy" id="2708133"/>
    <lineage>
        <taxon>Bacteria</taxon>
        <taxon>Bacillati</taxon>
        <taxon>Actinomycetota</taxon>
        <taxon>Actinomycetes</taxon>
        <taxon>Micrococcales</taxon>
        <taxon>Promicromonosporaceae</taxon>
        <taxon>Cellulosimicrobium</taxon>
    </lineage>
</organism>
<reference evidence="10" key="2">
    <citation type="submission" date="2020-09" db="EMBL/GenBank/DDBJ databases">
        <authorList>
            <person name="Yu Y."/>
        </authorList>
    </citation>
    <scope>NUCLEOTIDE SEQUENCE</scope>
    <source>
        <strain evidence="10">KCTC 49039</strain>
    </source>
</reference>
<evidence type="ECO:0000256" key="2">
    <source>
        <dbReference type="ARBA" id="ARBA00022448"/>
    </source>
</evidence>
<dbReference type="InterPro" id="IPR006036">
    <property type="entry name" value="K_uptake_TrkA"/>
</dbReference>
<dbReference type="PROSITE" id="PS51202">
    <property type="entry name" value="RCK_C"/>
    <property type="match status" value="1"/>
</dbReference>
<dbReference type="InterPro" id="IPR003148">
    <property type="entry name" value="RCK_N"/>
</dbReference>
<dbReference type="PANTHER" id="PTHR43833:SF5">
    <property type="entry name" value="TRK SYSTEM POTASSIUM UPTAKE PROTEIN TRKA"/>
    <property type="match status" value="1"/>
</dbReference>
<keyword evidence="11" id="KW-1185">Reference proteome</keyword>
<feature type="domain" description="RCK N-terminal" evidence="8">
    <location>
        <begin position="1"/>
        <end position="117"/>
    </location>
</feature>
<dbReference type="Gene3D" id="3.30.70.1450">
    <property type="entry name" value="Regulator of K+ conductance, C-terminal domain"/>
    <property type="match status" value="1"/>
</dbReference>
<dbReference type="PANTHER" id="PTHR43833">
    <property type="entry name" value="POTASSIUM CHANNEL PROTEIN 2-RELATED-RELATED"/>
    <property type="match status" value="1"/>
</dbReference>
<evidence type="ECO:0000256" key="6">
    <source>
        <dbReference type="ARBA" id="ARBA00023065"/>
    </source>
</evidence>
<gene>
    <name evidence="10" type="ORF">IF651_02725</name>
</gene>
<evidence type="ECO:0000313" key="11">
    <source>
        <dbReference type="Proteomes" id="UP000610846"/>
    </source>
</evidence>
<evidence type="ECO:0000259" key="8">
    <source>
        <dbReference type="PROSITE" id="PS51201"/>
    </source>
</evidence>
<dbReference type="RefSeq" id="WP_191827498.1">
    <property type="nucleotide sequence ID" value="NZ_JACYHB010000001.1"/>
</dbReference>
<dbReference type="PRINTS" id="PR00335">
    <property type="entry name" value="KUPTAKETRKA"/>
</dbReference>
<evidence type="ECO:0000256" key="5">
    <source>
        <dbReference type="ARBA" id="ARBA00023027"/>
    </source>
</evidence>
<dbReference type="SUPFAM" id="SSF51735">
    <property type="entry name" value="NAD(P)-binding Rossmann-fold domains"/>
    <property type="match status" value="1"/>
</dbReference>
<keyword evidence="2" id="KW-0813">Transport</keyword>
<feature type="region of interest" description="Disordered" evidence="7">
    <location>
        <begin position="224"/>
        <end position="254"/>
    </location>
</feature>
<dbReference type="InterPro" id="IPR006037">
    <property type="entry name" value="RCK_C"/>
</dbReference>
<feature type="domain" description="RCK C-terminal" evidence="9">
    <location>
        <begin position="137"/>
        <end position="219"/>
    </location>
</feature>
<dbReference type="PROSITE" id="PS51201">
    <property type="entry name" value="RCK_N"/>
    <property type="match status" value="1"/>
</dbReference>
<evidence type="ECO:0000313" key="10">
    <source>
        <dbReference type="EMBL" id="MBD8077970.1"/>
    </source>
</evidence>
<keyword evidence="5" id="KW-0520">NAD</keyword>
<name>A0A927G7V3_9MICO</name>
<dbReference type="Pfam" id="PF02080">
    <property type="entry name" value="TrkA_C"/>
    <property type="match status" value="1"/>
</dbReference>
<dbReference type="EMBL" id="JACYHB010000001">
    <property type="protein sequence ID" value="MBD8077970.1"/>
    <property type="molecule type" value="Genomic_DNA"/>
</dbReference>
<dbReference type="Pfam" id="PF02254">
    <property type="entry name" value="TrkA_N"/>
    <property type="match status" value="1"/>
</dbReference>